<evidence type="ECO:0000313" key="2">
    <source>
        <dbReference type="Proteomes" id="UP000192527"/>
    </source>
</evidence>
<keyword evidence="2" id="KW-1185">Reference proteome</keyword>
<dbReference type="RefSeq" id="WP_085031187.1">
    <property type="nucleotide sequence ID" value="NZ_CP020772.1"/>
</dbReference>
<dbReference type="KEGG" id="hmn:HM131_18600"/>
<dbReference type="EMBL" id="CP020772">
    <property type="protein sequence ID" value="ARI78728.1"/>
    <property type="molecule type" value="Genomic_DNA"/>
</dbReference>
<name>A0A1W5ZZJ0_9BACI</name>
<sequence>MNSKISKGIQIKGTETTVEEFWRWAYSDLLSNTNRGILAEFLVGYALGLTSDPRIEWDKADFVYIENLIEVKSSAYIQSWKQRQPSKIVFNIPKARAWDTATGLMSSESKRNSDCYIFCVYTDQDKSNYDVLDVKRWDFYVVSTSYLNEHFTEQKTISLSTINKFCHPVNYSRLKAEIESVLY</sequence>
<gene>
    <name evidence="1" type="ORF">HM131_18600</name>
</gene>
<dbReference type="AlphaFoldDB" id="A0A1W5ZZJ0"/>
<evidence type="ECO:0008006" key="3">
    <source>
        <dbReference type="Google" id="ProtNLM"/>
    </source>
</evidence>
<proteinExistence type="predicted"/>
<accession>A0A1W5ZZJ0</accession>
<dbReference type="Proteomes" id="UP000192527">
    <property type="component" value="Chromosome"/>
</dbReference>
<organism evidence="1 2">
    <name type="scientific">Halobacillus mangrovi</name>
    <dbReference type="NCBI Taxonomy" id="402384"/>
    <lineage>
        <taxon>Bacteria</taxon>
        <taxon>Bacillati</taxon>
        <taxon>Bacillota</taxon>
        <taxon>Bacilli</taxon>
        <taxon>Bacillales</taxon>
        <taxon>Bacillaceae</taxon>
        <taxon>Halobacillus</taxon>
    </lineage>
</organism>
<evidence type="ECO:0000313" key="1">
    <source>
        <dbReference type="EMBL" id="ARI78728.1"/>
    </source>
</evidence>
<dbReference type="STRING" id="402384.HM131_18600"/>
<dbReference type="OrthoDB" id="9803979at2"/>
<protein>
    <recommendedName>
        <fullName evidence="3">Restriction endonuclease</fullName>
    </recommendedName>
</protein>
<reference evidence="1 2" key="1">
    <citation type="submission" date="2017-04" db="EMBL/GenBank/DDBJ databases">
        <title>The whole genome sequencing and assembly of Halobacillus mangrovi strain.</title>
        <authorList>
            <person name="Lee S.-J."/>
            <person name="Park M.-K."/>
            <person name="Kim J.-Y."/>
            <person name="Lee Y.-J."/>
            <person name="Yi H."/>
            <person name="Bahn Y.-S."/>
            <person name="Kim J.F."/>
            <person name="Lee D.-W."/>
        </authorList>
    </citation>
    <scope>NUCLEOTIDE SEQUENCE [LARGE SCALE GENOMIC DNA]</scope>
    <source>
        <strain evidence="1 2">KTB 131</strain>
    </source>
</reference>